<evidence type="ECO:0000313" key="4">
    <source>
        <dbReference type="Proteomes" id="UP000250796"/>
    </source>
</evidence>
<dbReference type="Pfam" id="PF03787">
    <property type="entry name" value="RAMPs"/>
    <property type="match status" value="1"/>
</dbReference>
<dbReference type="NCBIfam" id="TIGR01894">
    <property type="entry name" value="cas_TM1795_cmr1"/>
    <property type="match status" value="1"/>
</dbReference>
<organism evidence="3 4">
    <name type="scientific">Mesotoga infera</name>
    <dbReference type="NCBI Taxonomy" id="1236046"/>
    <lineage>
        <taxon>Bacteria</taxon>
        <taxon>Thermotogati</taxon>
        <taxon>Thermotogota</taxon>
        <taxon>Thermotogae</taxon>
        <taxon>Kosmotogales</taxon>
        <taxon>Kosmotogaceae</taxon>
        <taxon>Mesotoga</taxon>
    </lineage>
</organism>
<name>A0A7Z7LF50_9BACT</name>
<reference evidence="3 4" key="1">
    <citation type="submission" date="2017-01" db="EMBL/GenBank/DDBJ databases">
        <authorList>
            <person name="Erauso G."/>
        </authorList>
    </citation>
    <scope>NUCLEOTIDE SEQUENCE [LARGE SCALE GENOMIC DNA]</scope>
    <source>
        <strain evidence="3">MESINF1</strain>
    </source>
</reference>
<dbReference type="AlphaFoldDB" id="A0A7Z7LF50"/>
<dbReference type="EMBL" id="LS974202">
    <property type="protein sequence ID" value="SSC12718.1"/>
    <property type="molecule type" value="Genomic_DNA"/>
</dbReference>
<sequence length="352" mass="40655">MGNEPITFRIKTLTPLWTGGADGKMDRIHETGIIGSIRWWYEVIARGLGYYICDPISDNRCKLSGKEKDGEERISKLCPACYLFGTTGWKRMFNLPVTIDGKHTIKGNEPFSQATTNSINKSWLSKVFEKNRYDMNYFGSLELKVLPRCDRHQIVEQLKAVLSIMSNFGSLGAKPQFGYGLFKLADHTEETKESLRMINRFLKENCFIKRSDDKKGFSLKNYWKIETEVGKSLPPANLEYLGKKGKDVYIPMSFEVRYMLRKEYLEKCGSKKATAEIFGGTKGDKWASKVFVSSFYKEDQKNEKYKLRIWGFTARAVSEIVREAIERDYETNNDREIFSFDEMLSEVTQIDS</sequence>
<dbReference type="InterPro" id="IPR005537">
    <property type="entry name" value="RAMP_III_fam"/>
</dbReference>
<keyword evidence="1" id="KW-0051">Antiviral defense</keyword>
<dbReference type="KEGG" id="minf:MESINF_1274"/>
<feature type="domain" description="CRISPR type III-associated protein" evidence="2">
    <location>
        <begin position="9"/>
        <end position="183"/>
    </location>
</feature>
<dbReference type="InterPro" id="IPR007522">
    <property type="entry name" value="CRISPR-assoc_prot_TM1795"/>
</dbReference>
<evidence type="ECO:0000259" key="2">
    <source>
        <dbReference type="Pfam" id="PF03787"/>
    </source>
</evidence>
<dbReference type="Proteomes" id="UP000250796">
    <property type="component" value="Chromosome MESINF"/>
</dbReference>
<dbReference type="RefSeq" id="WP_169698973.1">
    <property type="nucleotide sequence ID" value="NZ_LS974202.1"/>
</dbReference>
<accession>A0A7Z7LF50</accession>
<protein>
    <submittedName>
        <fullName evidence="3">CRISPR type III-B/RAMP module RAMP protein Cmr1</fullName>
    </submittedName>
</protein>
<dbReference type="GO" id="GO:0051607">
    <property type="term" value="P:defense response to virus"/>
    <property type="evidence" value="ECO:0007669"/>
    <property type="project" value="UniProtKB-KW"/>
</dbReference>
<gene>
    <name evidence="3" type="ORF">MESINF_1274</name>
</gene>
<evidence type="ECO:0000313" key="3">
    <source>
        <dbReference type="EMBL" id="SSC12718.1"/>
    </source>
</evidence>
<proteinExistence type="predicted"/>
<keyword evidence="4" id="KW-1185">Reference proteome</keyword>
<evidence type="ECO:0000256" key="1">
    <source>
        <dbReference type="ARBA" id="ARBA00023118"/>
    </source>
</evidence>